<dbReference type="Proteomes" id="UP000467322">
    <property type="component" value="Unassembled WGS sequence"/>
</dbReference>
<keyword evidence="5" id="KW-0004">4Fe-4S</keyword>
<keyword evidence="8" id="KW-0378">Hydrolase</keyword>
<evidence type="ECO:0000256" key="1">
    <source>
        <dbReference type="ARBA" id="ARBA00001400"/>
    </source>
</evidence>
<evidence type="ECO:0000313" key="14">
    <source>
        <dbReference type="EMBL" id="MZR13512.1"/>
    </source>
</evidence>
<keyword evidence="9" id="KW-0408">Iron</keyword>
<dbReference type="GO" id="GO:0046872">
    <property type="term" value="F:metal ion binding"/>
    <property type="evidence" value="ECO:0007669"/>
    <property type="project" value="UniProtKB-KW"/>
</dbReference>
<keyword evidence="7" id="KW-0227">DNA damage</keyword>
<dbReference type="EC" id="3.2.2.27" evidence="3"/>
<protein>
    <recommendedName>
        <fullName evidence="4">Type-4 uracil-DNA glycosylase</fullName>
        <ecNumber evidence="3">3.2.2.27</ecNumber>
    </recommendedName>
</protein>
<sequence>MESALDWHQAKALLEWYVELGVTDTVAEAPINRYEVTPEPAKPAAPAPTAANDAPPPAATPSATDWVAQAKAQAGAAADLDTLAETLRGFEGSPLRKGARSFVFADGNPAARVMVVGEGPGAEEDREGLPFVGRAGRLLDQMFAAIGLDRRSPDAQSAIYITNVVPWRPPGNRNPTADEIEMFTPFLLRHIELADPDVIVPMGNIALTALLGRQGITRLRGQWQTVLDRPAMPTFHPSFLLRNPVAKREAWADLLDIQAKLRDLA</sequence>
<gene>
    <name evidence="14" type="ORF">GQE99_10845</name>
</gene>
<dbReference type="SMART" id="SM00986">
    <property type="entry name" value="UDG"/>
    <property type="match status" value="1"/>
</dbReference>
<dbReference type="PANTHER" id="PTHR33693">
    <property type="entry name" value="TYPE-5 URACIL-DNA GLYCOSYLASE"/>
    <property type="match status" value="1"/>
</dbReference>
<evidence type="ECO:0000256" key="2">
    <source>
        <dbReference type="ARBA" id="ARBA00006521"/>
    </source>
</evidence>
<dbReference type="GO" id="GO:0006281">
    <property type="term" value="P:DNA repair"/>
    <property type="evidence" value="ECO:0007669"/>
    <property type="project" value="UniProtKB-KW"/>
</dbReference>
<feature type="region of interest" description="Disordered" evidence="12">
    <location>
        <begin position="38"/>
        <end position="64"/>
    </location>
</feature>
<dbReference type="RefSeq" id="WP_161351628.1">
    <property type="nucleotide sequence ID" value="NZ_WTUX01000012.1"/>
</dbReference>
<evidence type="ECO:0000256" key="8">
    <source>
        <dbReference type="ARBA" id="ARBA00022801"/>
    </source>
</evidence>
<dbReference type="Pfam" id="PF03167">
    <property type="entry name" value="UDG"/>
    <property type="match status" value="1"/>
</dbReference>
<evidence type="ECO:0000256" key="3">
    <source>
        <dbReference type="ARBA" id="ARBA00012030"/>
    </source>
</evidence>
<evidence type="ECO:0000256" key="6">
    <source>
        <dbReference type="ARBA" id="ARBA00022723"/>
    </source>
</evidence>
<keyword evidence="6" id="KW-0479">Metal-binding</keyword>
<evidence type="ECO:0000259" key="13">
    <source>
        <dbReference type="SMART" id="SM00986"/>
    </source>
</evidence>
<evidence type="ECO:0000256" key="11">
    <source>
        <dbReference type="ARBA" id="ARBA00023204"/>
    </source>
</evidence>
<evidence type="ECO:0000256" key="7">
    <source>
        <dbReference type="ARBA" id="ARBA00022763"/>
    </source>
</evidence>
<feature type="domain" description="Uracil-DNA glycosylase-like" evidence="13">
    <location>
        <begin position="104"/>
        <end position="255"/>
    </location>
</feature>
<evidence type="ECO:0000256" key="10">
    <source>
        <dbReference type="ARBA" id="ARBA00023014"/>
    </source>
</evidence>
<keyword evidence="15" id="KW-1185">Reference proteome</keyword>
<comment type="catalytic activity">
    <reaction evidence="1">
        <text>Hydrolyzes single-stranded DNA or mismatched double-stranded DNA and polynucleotides, releasing free uracil.</text>
        <dbReference type="EC" id="3.2.2.27"/>
    </reaction>
</comment>
<accession>A0A845M2R1</accession>
<evidence type="ECO:0000256" key="12">
    <source>
        <dbReference type="SAM" id="MobiDB-lite"/>
    </source>
</evidence>
<organism evidence="14 15">
    <name type="scientific">Maritimibacter harenae</name>
    <dbReference type="NCBI Taxonomy" id="2606218"/>
    <lineage>
        <taxon>Bacteria</taxon>
        <taxon>Pseudomonadati</taxon>
        <taxon>Pseudomonadota</taxon>
        <taxon>Alphaproteobacteria</taxon>
        <taxon>Rhodobacterales</taxon>
        <taxon>Roseobacteraceae</taxon>
        <taxon>Maritimibacter</taxon>
    </lineage>
</organism>
<dbReference type="SUPFAM" id="SSF52141">
    <property type="entry name" value="Uracil-DNA glycosylase-like"/>
    <property type="match status" value="1"/>
</dbReference>
<comment type="similarity">
    <text evidence="2">Belongs to the uracil-DNA glycosylase (UDG) superfamily. Type 4 (UDGa) family.</text>
</comment>
<dbReference type="EMBL" id="WTUX01000012">
    <property type="protein sequence ID" value="MZR13512.1"/>
    <property type="molecule type" value="Genomic_DNA"/>
</dbReference>
<dbReference type="InterPro" id="IPR051536">
    <property type="entry name" value="UDG_Type-4/5"/>
</dbReference>
<evidence type="ECO:0000313" key="15">
    <source>
        <dbReference type="Proteomes" id="UP000467322"/>
    </source>
</evidence>
<dbReference type="SMART" id="SM00987">
    <property type="entry name" value="UreE_C"/>
    <property type="match status" value="1"/>
</dbReference>
<proteinExistence type="inferred from homology"/>
<comment type="caution">
    <text evidence="14">The sequence shown here is derived from an EMBL/GenBank/DDBJ whole genome shotgun (WGS) entry which is preliminary data.</text>
</comment>
<keyword evidence="10" id="KW-0411">Iron-sulfur</keyword>
<evidence type="ECO:0000256" key="5">
    <source>
        <dbReference type="ARBA" id="ARBA00022485"/>
    </source>
</evidence>
<dbReference type="InterPro" id="IPR036895">
    <property type="entry name" value="Uracil-DNA_glycosylase-like_sf"/>
</dbReference>
<dbReference type="CDD" id="cd10030">
    <property type="entry name" value="UDG-F4_TTUDGA_SPO1dp_like"/>
    <property type="match status" value="1"/>
</dbReference>
<dbReference type="GO" id="GO:0051539">
    <property type="term" value="F:4 iron, 4 sulfur cluster binding"/>
    <property type="evidence" value="ECO:0007669"/>
    <property type="project" value="UniProtKB-KW"/>
</dbReference>
<dbReference type="GO" id="GO:0004844">
    <property type="term" value="F:uracil DNA N-glycosylase activity"/>
    <property type="evidence" value="ECO:0007669"/>
    <property type="project" value="UniProtKB-EC"/>
</dbReference>
<keyword evidence="11" id="KW-0234">DNA repair</keyword>
<reference evidence="14 15" key="1">
    <citation type="submission" date="2019-12" db="EMBL/GenBank/DDBJ databases">
        <title>Maritimibacter sp. nov. sp. isolated from sea sand.</title>
        <authorList>
            <person name="Kim J."/>
            <person name="Jeong S.E."/>
            <person name="Jung H.S."/>
            <person name="Jeon C.O."/>
        </authorList>
    </citation>
    <scope>NUCLEOTIDE SEQUENCE [LARGE SCALE GENOMIC DNA]</scope>
    <source>
        <strain evidence="14 15">DP07</strain>
    </source>
</reference>
<dbReference type="PANTHER" id="PTHR33693:SF1">
    <property type="entry name" value="TYPE-4 URACIL-DNA GLYCOSYLASE"/>
    <property type="match status" value="1"/>
</dbReference>
<dbReference type="NCBIfam" id="TIGR00758">
    <property type="entry name" value="UDG_fam4"/>
    <property type="match status" value="1"/>
</dbReference>
<name>A0A845M2R1_9RHOB</name>
<dbReference type="InterPro" id="IPR005273">
    <property type="entry name" value="Ura-DNA_glyco_family4"/>
</dbReference>
<dbReference type="InterPro" id="IPR005122">
    <property type="entry name" value="Uracil-DNA_glycosylase-like"/>
</dbReference>
<dbReference type="AlphaFoldDB" id="A0A845M2R1"/>
<evidence type="ECO:0000256" key="4">
    <source>
        <dbReference type="ARBA" id="ARBA00019403"/>
    </source>
</evidence>
<dbReference type="Gene3D" id="3.40.470.10">
    <property type="entry name" value="Uracil-DNA glycosylase-like domain"/>
    <property type="match status" value="1"/>
</dbReference>
<evidence type="ECO:0000256" key="9">
    <source>
        <dbReference type="ARBA" id="ARBA00023004"/>
    </source>
</evidence>